<protein>
    <submittedName>
        <fullName evidence="2">Uncharacterized protein</fullName>
    </submittedName>
</protein>
<dbReference type="RefSeq" id="WP_255888887.1">
    <property type="nucleotide sequence ID" value="NZ_JAFMZM010000001.1"/>
</dbReference>
<dbReference type="Proteomes" id="UP001596524">
    <property type="component" value="Unassembled WGS sequence"/>
</dbReference>
<proteinExistence type="predicted"/>
<reference evidence="3" key="1">
    <citation type="journal article" date="2019" name="Int. J. Syst. Evol. Microbiol.">
        <title>The Global Catalogue of Microorganisms (GCM) 10K type strain sequencing project: providing services to taxonomists for standard genome sequencing and annotation.</title>
        <authorList>
            <consortium name="The Broad Institute Genomics Platform"/>
            <consortium name="The Broad Institute Genome Sequencing Center for Infectious Disease"/>
            <person name="Wu L."/>
            <person name="Ma J."/>
        </authorList>
    </citation>
    <scope>NUCLEOTIDE SEQUENCE [LARGE SCALE GENOMIC DNA]</scope>
    <source>
        <strain evidence="3">FCH27</strain>
    </source>
</reference>
<feature type="region of interest" description="Disordered" evidence="1">
    <location>
        <begin position="30"/>
        <end position="54"/>
    </location>
</feature>
<keyword evidence="3" id="KW-1185">Reference proteome</keyword>
<evidence type="ECO:0000313" key="2">
    <source>
        <dbReference type="EMBL" id="MFC7362698.1"/>
    </source>
</evidence>
<organism evidence="2 3">
    <name type="scientific">Nocardioides astragali</name>
    <dbReference type="NCBI Taxonomy" id="1776736"/>
    <lineage>
        <taxon>Bacteria</taxon>
        <taxon>Bacillati</taxon>
        <taxon>Actinomycetota</taxon>
        <taxon>Actinomycetes</taxon>
        <taxon>Propionibacteriales</taxon>
        <taxon>Nocardioidaceae</taxon>
        <taxon>Nocardioides</taxon>
    </lineage>
</organism>
<dbReference type="EMBL" id="JBHTCH010000025">
    <property type="protein sequence ID" value="MFC7362698.1"/>
    <property type="molecule type" value="Genomic_DNA"/>
</dbReference>
<name>A0ABW2NAQ3_9ACTN</name>
<evidence type="ECO:0000256" key="1">
    <source>
        <dbReference type="SAM" id="MobiDB-lite"/>
    </source>
</evidence>
<evidence type="ECO:0000313" key="3">
    <source>
        <dbReference type="Proteomes" id="UP001596524"/>
    </source>
</evidence>
<gene>
    <name evidence="2" type="ORF">ACFQO6_20685</name>
</gene>
<accession>A0ABW2NAQ3</accession>
<sequence>MPTTSTARHLLAALRGLVVEIAYGVNAGAAIRHGRTPPPPPGPRRQASSCVSGR</sequence>
<comment type="caution">
    <text evidence="2">The sequence shown here is derived from an EMBL/GenBank/DDBJ whole genome shotgun (WGS) entry which is preliminary data.</text>
</comment>